<feature type="compositionally biased region" description="Acidic residues" evidence="4">
    <location>
        <begin position="260"/>
        <end position="270"/>
    </location>
</feature>
<keyword evidence="1 2" id="KW-0694">RNA-binding</keyword>
<dbReference type="Pfam" id="PF00076">
    <property type="entry name" value="RRM_1"/>
    <property type="match status" value="1"/>
</dbReference>
<gene>
    <name evidence="6" type="primary">Y4230</name>
</gene>
<feature type="compositionally biased region" description="Basic and acidic residues" evidence="4">
    <location>
        <begin position="321"/>
        <end position="336"/>
    </location>
</feature>
<feature type="compositionally biased region" description="Polar residues" evidence="4">
    <location>
        <begin position="244"/>
        <end position="258"/>
    </location>
</feature>
<evidence type="ECO:0000313" key="6">
    <source>
        <dbReference type="EMBL" id="JAC50561.1"/>
    </source>
</evidence>
<dbReference type="InterPro" id="IPR012677">
    <property type="entry name" value="Nucleotide-bd_a/b_plait_sf"/>
</dbReference>
<feature type="compositionally biased region" description="Basic and acidic residues" evidence="4">
    <location>
        <begin position="195"/>
        <end position="215"/>
    </location>
</feature>
<dbReference type="Gene3D" id="3.30.70.330">
    <property type="match status" value="1"/>
</dbReference>
<dbReference type="SUPFAM" id="SSF54928">
    <property type="entry name" value="RNA-binding domain, RBD"/>
    <property type="match status" value="1"/>
</dbReference>
<feature type="coiled-coil region" evidence="3">
    <location>
        <begin position="82"/>
        <end position="109"/>
    </location>
</feature>
<feature type="compositionally biased region" description="Basic and acidic residues" evidence="4">
    <location>
        <begin position="368"/>
        <end position="379"/>
    </location>
</feature>
<evidence type="ECO:0000256" key="2">
    <source>
        <dbReference type="PROSITE-ProRule" id="PRU00176"/>
    </source>
</evidence>
<evidence type="ECO:0000256" key="1">
    <source>
        <dbReference type="ARBA" id="ARBA00022884"/>
    </source>
</evidence>
<feature type="domain" description="RRM" evidence="5">
    <location>
        <begin position="4"/>
        <end position="86"/>
    </location>
</feature>
<dbReference type="PANTHER" id="PTHR48029">
    <property type="entry name" value="NUCLEOLAR PROTEIN 8"/>
    <property type="match status" value="1"/>
</dbReference>
<feature type="compositionally biased region" description="Basic and acidic residues" evidence="4">
    <location>
        <begin position="295"/>
        <end position="306"/>
    </location>
</feature>
<feature type="region of interest" description="Disordered" evidence="4">
    <location>
        <begin position="182"/>
        <end position="424"/>
    </location>
</feature>
<name>A0A034W4N0_BACDO</name>
<proteinExistence type="predicted"/>
<dbReference type="CDD" id="cd00590">
    <property type="entry name" value="RRM_SF"/>
    <property type="match status" value="1"/>
</dbReference>
<dbReference type="GO" id="GO:0003723">
    <property type="term" value="F:RNA binding"/>
    <property type="evidence" value="ECO:0007669"/>
    <property type="project" value="UniProtKB-UniRule"/>
</dbReference>
<evidence type="ECO:0000256" key="4">
    <source>
        <dbReference type="SAM" id="MobiDB-lite"/>
    </source>
</evidence>
<evidence type="ECO:0000259" key="5">
    <source>
        <dbReference type="PROSITE" id="PS50102"/>
    </source>
</evidence>
<organism evidence="6">
    <name type="scientific">Bactrocera dorsalis</name>
    <name type="common">Oriental fruit fly</name>
    <name type="synonym">Dacus dorsalis</name>
    <dbReference type="NCBI Taxonomy" id="27457"/>
    <lineage>
        <taxon>Eukaryota</taxon>
        <taxon>Metazoa</taxon>
        <taxon>Ecdysozoa</taxon>
        <taxon>Arthropoda</taxon>
        <taxon>Hexapoda</taxon>
        <taxon>Insecta</taxon>
        <taxon>Pterygota</taxon>
        <taxon>Neoptera</taxon>
        <taxon>Endopterygota</taxon>
        <taxon>Diptera</taxon>
        <taxon>Brachycera</taxon>
        <taxon>Muscomorpha</taxon>
        <taxon>Tephritoidea</taxon>
        <taxon>Tephritidae</taxon>
        <taxon>Bactrocera</taxon>
        <taxon>Bactrocera</taxon>
    </lineage>
</organism>
<keyword evidence="3" id="KW-0175">Coiled coil</keyword>
<accession>A0A034W4N0</accession>
<feature type="region of interest" description="Disordered" evidence="4">
    <location>
        <begin position="485"/>
        <end position="517"/>
    </location>
</feature>
<protein>
    <submittedName>
        <fullName evidence="6">Putative RNA-binding protein CG14230</fullName>
    </submittedName>
</protein>
<sequence>MGSTRFFVANLPPNATEKQLNEVFQDYGIVERVELKTKENPFEPENVKVLAFVTLQIHPNDVNNCVDALNWVKIQGTKIKVSVAKESFLERLKREREEAEKDKTADIKTTWNEEQTEAVLPRSAENTRKKFTDEDLTALENDDEIAADLLISKKRAATSLYNGKIVIQNYDAAPLHIIEGVKKKKKKPDGTETISEQKRKESQNKMTKQYKEKKSVIQQALSGMDAPKSNKIKFSDAEEEDESTSPNDLKQKSKTNIFGSDEEDDNEDSEQLQLKPEHFGKKGAKLIELQSKQSLDPRFRIDAKFVEDDEEEDQQQSDTGARTEKTNKEASDEVNERSWQMGILEQVVGTKIDTTDNAQKAARKKRMLRYDPSKEEHQKLLRTSNKETQPAPDAEAQTTAGKKKQKKKQAESEETTVADAGPEVSKEVFYVVNDTLAESLKTRGDGFSLLNMFGSAEVQGKRADELKKVSDAKILVNKLDKNALNPFKYDSSSDEEGENEPPKQTATDGGTQKKSKQQNKILLESFFIPRNDARLKEGAKFFHYEKKDAPEEDYEAVRNRLKLLIRSKINKTKKNLVANSGVGGVGRKRRIKGRH</sequence>
<dbReference type="OrthoDB" id="21643at2759"/>
<dbReference type="PANTHER" id="PTHR48029:SF1">
    <property type="entry name" value="NUCLEOLAR PROTEIN 8"/>
    <property type="match status" value="1"/>
</dbReference>
<dbReference type="InterPro" id="IPR035979">
    <property type="entry name" value="RBD_domain_sf"/>
</dbReference>
<reference evidence="6" key="1">
    <citation type="journal article" date="2014" name="BMC Genomics">
        <title>Characterizing the developmental transcriptome of the oriental fruit fly, Bactrocera dorsalis (Diptera: Tephritidae) through comparative genomic analysis with Drosophila melanogaster utilizing modENCODE datasets.</title>
        <authorList>
            <person name="Geib S.M."/>
            <person name="Calla B."/>
            <person name="Hall B."/>
            <person name="Hou S."/>
            <person name="Manoukis N.C."/>
        </authorList>
    </citation>
    <scope>NUCLEOTIDE SEQUENCE</scope>
    <source>
        <strain evidence="6">Punador</strain>
    </source>
</reference>
<dbReference type="PROSITE" id="PS50102">
    <property type="entry name" value="RRM"/>
    <property type="match status" value="1"/>
</dbReference>
<dbReference type="AlphaFoldDB" id="A0A034W4N0"/>
<dbReference type="SMART" id="SM00360">
    <property type="entry name" value="RRM"/>
    <property type="match status" value="1"/>
</dbReference>
<dbReference type="InterPro" id="IPR000504">
    <property type="entry name" value="RRM_dom"/>
</dbReference>
<feature type="compositionally biased region" description="Polar residues" evidence="4">
    <location>
        <begin position="502"/>
        <end position="512"/>
    </location>
</feature>
<dbReference type="EMBL" id="GAKP01008391">
    <property type="protein sequence ID" value="JAC50561.1"/>
    <property type="molecule type" value="Transcribed_RNA"/>
</dbReference>
<evidence type="ECO:0000256" key="3">
    <source>
        <dbReference type="SAM" id="Coils"/>
    </source>
</evidence>